<dbReference type="SUPFAM" id="SSF47413">
    <property type="entry name" value="lambda repressor-like DNA-binding domains"/>
    <property type="match status" value="1"/>
</dbReference>
<dbReference type="Gene3D" id="2.60.120.10">
    <property type="entry name" value="Jelly Rolls"/>
    <property type="match status" value="1"/>
</dbReference>
<evidence type="ECO:0000259" key="2">
    <source>
        <dbReference type="PROSITE" id="PS50937"/>
    </source>
</evidence>
<dbReference type="Pfam" id="PF13411">
    <property type="entry name" value="MerR_1"/>
    <property type="match status" value="1"/>
</dbReference>
<dbReference type="InterPro" id="IPR000551">
    <property type="entry name" value="MerR-type_HTH_dom"/>
</dbReference>
<dbReference type="InterPro" id="IPR013096">
    <property type="entry name" value="Cupin_2"/>
</dbReference>
<dbReference type="SMART" id="SM00422">
    <property type="entry name" value="HTH_MERR"/>
    <property type="match status" value="1"/>
</dbReference>
<dbReference type="SUPFAM" id="SSF46955">
    <property type="entry name" value="Putative DNA-binding domain"/>
    <property type="match status" value="1"/>
</dbReference>
<reference evidence="5" key="1">
    <citation type="submission" date="2017-09" db="EMBL/GenBank/DDBJ databases">
        <title>FDA dAtabase for Regulatory Grade micrObial Sequences (FDA-ARGOS): Supporting development and validation of Infectious Disease Dx tests.</title>
        <authorList>
            <person name="Minogue T."/>
            <person name="Wolcott M."/>
            <person name="Wasieloski L."/>
            <person name="Aguilar W."/>
            <person name="Moore D."/>
            <person name="Tallon L."/>
            <person name="Sadzewicz L."/>
            <person name="Ott S."/>
            <person name="Zhao X."/>
            <person name="Nagaraj S."/>
            <person name="Vavikolanu K."/>
            <person name="Aluvathingal J."/>
            <person name="Nadendla S."/>
            <person name="Sichtig H."/>
        </authorList>
    </citation>
    <scope>NUCLEOTIDE SEQUENCE [LARGE SCALE GENOMIC DNA]</scope>
    <source>
        <strain evidence="5">FDAARGOS_387</strain>
    </source>
</reference>
<dbReference type="SUPFAM" id="SSF51182">
    <property type="entry name" value="RmlC-like cupins"/>
    <property type="match status" value="1"/>
</dbReference>
<proteinExistence type="predicted"/>
<dbReference type="InterPro" id="IPR010982">
    <property type="entry name" value="Lambda_DNA-bd_dom_sf"/>
</dbReference>
<dbReference type="InterPro" id="IPR011051">
    <property type="entry name" value="RmlC_Cupin_sf"/>
</dbReference>
<feature type="domain" description="HTH cro/C1-type" evidence="3">
    <location>
        <begin position="107"/>
        <end position="158"/>
    </location>
</feature>
<dbReference type="InterPro" id="IPR001387">
    <property type="entry name" value="Cro/C1-type_HTH"/>
</dbReference>
<dbReference type="PANTHER" id="PTHR46797:SF1">
    <property type="entry name" value="METHYLPHOSPHONATE SYNTHASE"/>
    <property type="match status" value="1"/>
</dbReference>
<evidence type="ECO:0000259" key="3">
    <source>
        <dbReference type="PROSITE" id="PS50943"/>
    </source>
</evidence>
<dbReference type="PROSITE" id="PS50943">
    <property type="entry name" value="HTH_CROC1"/>
    <property type="match status" value="1"/>
</dbReference>
<dbReference type="GO" id="GO:0005829">
    <property type="term" value="C:cytosol"/>
    <property type="evidence" value="ECO:0007669"/>
    <property type="project" value="TreeGrafter"/>
</dbReference>
<dbReference type="InterPro" id="IPR009061">
    <property type="entry name" value="DNA-bd_dom_put_sf"/>
</dbReference>
<keyword evidence="1" id="KW-0238">DNA-binding</keyword>
<evidence type="ECO:0008006" key="6">
    <source>
        <dbReference type="Google" id="ProtNLM"/>
    </source>
</evidence>
<dbReference type="InterPro" id="IPR014710">
    <property type="entry name" value="RmlC-like_jellyroll"/>
</dbReference>
<dbReference type="EMBL" id="PDDX01000001">
    <property type="protein sequence ID" value="PHI31516.1"/>
    <property type="molecule type" value="Genomic_DNA"/>
</dbReference>
<dbReference type="Proteomes" id="UP000224974">
    <property type="component" value="Unassembled WGS sequence"/>
</dbReference>
<organism evidence="4 5">
    <name type="scientific">Budvicia aquatica</name>
    <dbReference type="NCBI Taxonomy" id="82979"/>
    <lineage>
        <taxon>Bacteria</taxon>
        <taxon>Pseudomonadati</taxon>
        <taxon>Pseudomonadota</taxon>
        <taxon>Gammaproteobacteria</taxon>
        <taxon>Enterobacterales</taxon>
        <taxon>Budviciaceae</taxon>
        <taxon>Budvicia</taxon>
    </lineage>
</organism>
<dbReference type="OrthoDB" id="9805356at2"/>
<sequence length="276" mass="31407">MAKKTMITPDETYFNIAETARMVGVTTTTIRNWEKHNLFLSKRASNGYRIFSLHDIDILKKINSYSKQGNGMQAIRAIHYPNNLAISDQKKPIISKTLLGDKWRNNRLKLGLSIDQVANKTGISPSYLHKIENAQTKNVSFDILQKLASFYNENILSYYDKYTVTKNPKVKSGAGDAVSINIPGVSLQSITRCRDNQLTSMIYTIEPGYGRLETSSHNGEELVYILNGTVEFFLEDKSYMLSLGDSLHFKSQTKHRWLNVGKTEAKLLWIYTPEPK</sequence>
<dbReference type="STRING" id="1111728.GCA_000427805_03608"/>
<keyword evidence="5" id="KW-1185">Reference proteome</keyword>
<dbReference type="InterPro" id="IPR050807">
    <property type="entry name" value="TransReg_Diox_bact_type"/>
</dbReference>
<evidence type="ECO:0000313" key="4">
    <source>
        <dbReference type="EMBL" id="PHI31516.1"/>
    </source>
</evidence>
<dbReference type="AlphaFoldDB" id="A0A2C6DJV8"/>
<dbReference type="CDD" id="cd00093">
    <property type="entry name" value="HTH_XRE"/>
    <property type="match status" value="1"/>
</dbReference>
<dbReference type="PROSITE" id="PS50937">
    <property type="entry name" value="HTH_MERR_2"/>
    <property type="match status" value="1"/>
</dbReference>
<dbReference type="RefSeq" id="WP_029096911.1">
    <property type="nucleotide sequence ID" value="NZ_PDDX01000001.1"/>
</dbReference>
<protein>
    <recommendedName>
        <fullName evidence="6">MerR family transcriptional regulator</fullName>
    </recommendedName>
</protein>
<dbReference type="PANTHER" id="PTHR46797">
    <property type="entry name" value="HTH-TYPE TRANSCRIPTIONAL REGULATOR"/>
    <property type="match status" value="1"/>
</dbReference>
<dbReference type="Gene3D" id="1.10.260.40">
    <property type="entry name" value="lambda repressor-like DNA-binding domains"/>
    <property type="match status" value="1"/>
</dbReference>
<evidence type="ECO:0000313" key="5">
    <source>
        <dbReference type="Proteomes" id="UP000224974"/>
    </source>
</evidence>
<dbReference type="Gene3D" id="1.10.1660.10">
    <property type="match status" value="1"/>
</dbReference>
<comment type="caution">
    <text evidence="4">The sequence shown here is derived from an EMBL/GenBank/DDBJ whole genome shotgun (WGS) entry which is preliminary data.</text>
</comment>
<dbReference type="CDD" id="cd00592">
    <property type="entry name" value="HTH_MerR-like"/>
    <property type="match status" value="1"/>
</dbReference>
<name>A0A2C6DJV8_9GAMM</name>
<dbReference type="SMART" id="SM00530">
    <property type="entry name" value="HTH_XRE"/>
    <property type="match status" value="1"/>
</dbReference>
<dbReference type="CDD" id="cd02209">
    <property type="entry name" value="cupin_XRE_C"/>
    <property type="match status" value="1"/>
</dbReference>
<dbReference type="Pfam" id="PF07883">
    <property type="entry name" value="Cupin_2"/>
    <property type="match status" value="1"/>
</dbReference>
<evidence type="ECO:0000256" key="1">
    <source>
        <dbReference type="ARBA" id="ARBA00023125"/>
    </source>
</evidence>
<dbReference type="Pfam" id="PF01381">
    <property type="entry name" value="HTH_3"/>
    <property type="match status" value="1"/>
</dbReference>
<accession>A0A2C6DJV8</accession>
<dbReference type="GO" id="GO:0003677">
    <property type="term" value="F:DNA binding"/>
    <property type="evidence" value="ECO:0007669"/>
    <property type="project" value="UniProtKB-KW"/>
</dbReference>
<dbReference type="GO" id="GO:0003700">
    <property type="term" value="F:DNA-binding transcription factor activity"/>
    <property type="evidence" value="ECO:0007669"/>
    <property type="project" value="TreeGrafter"/>
</dbReference>
<gene>
    <name evidence="4" type="ORF">CRN84_20315</name>
</gene>
<feature type="domain" description="HTH merR-type" evidence="2">
    <location>
        <begin position="13"/>
        <end position="81"/>
    </location>
</feature>